<evidence type="ECO:0000256" key="3">
    <source>
        <dbReference type="SAM" id="MobiDB-lite"/>
    </source>
</evidence>
<dbReference type="Pfam" id="PF08698">
    <property type="entry name" value="Fcf2"/>
    <property type="match status" value="1"/>
</dbReference>
<dbReference type="GO" id="GO:0003723">
    <property type="term" value="F:RNA binding"/>
    <property type="evidence" value="ECO:0007669"/>
    <property type="project" value="TreeGrafter"/>
</dbReference>
<sequence>MDLFVIDAVGDTVENVGSNVVSIPRLPTAFNSAYDGSTHCSGSNMTASEASDNEDYAGLPPPGQSISNILDETNGVELDCVLWKQNHSDNGTIIAASDQNTFLKGKAKQNDLCRTDIAKELKGAVLTPYLEKKEHIARLAMSDKTLRKQNRLERKKTKGQNWFGLAAPEITPELQNELTLMKMRFILDPKQSFKRLDKRKTPKYFEIGKLIDSPLDHFKERGTKKLKSKSLVDELLADAEFQKLNKRKYAESLERQKKKAYHKAVMKMKKEKKKNKKK</sequence>
<dbReference type="PANTHER" id="PTHR21686">
    <property type="entry name" value="DEOXYNUCLEOTIDYLTRANSFERASE TERMINAL-INTERACTING PROTEIN 2"/>
    <property type="match status" value="1"/>
</dbReference>
<protein>
    <submittedName>
        <fullName evidence="5">Fcf2 domain-containing protein</fullName>
    </submittedName>
</protein>
<reference evidence="6" key="1">
    <citation type="submission" date="2013-03" db="EMBL/GenBank/DDBJ databases">
        <title>The Genome Sequence of Anopheles minimus MINIMUS1.</title>
        <authorList>
            <consortium name="The Broad Institute Genomics Platform"/>
            <person name="Neafsey D.E."/>
            <person name="Walton C."/>
            <person name="Walker B."/>
            <person name="Young S.K."/>
            <person name="Zeng Q."/>
            <person name="Gargeya S."/>
            <person name="Fitzgerald M."/>
            <person name="Haas B."/>
            <person name="Abouelleil A."/>
            <person name="Allen A.W."/>
            <person name="Alvarado L."/>
            <person name="Arachchi H.M."/>
            <person name="Berlin A.M."/>
            <person name="Chapman S.B."/>
            <person name="Gainer-Dewar J."/>
            <person name="Goldberg J."/>
            <person name="Griggs A."/>
            <person name="Gujja S."/>
            <person name="Hansen M."/>
            <person name="Howarth C."/>
            <person name="Imamovic A."/>
            <person name="Ireland A."/>
            <person name="Larimer J."/>
            <person name="McCowan C."/>
            <person name="Murphy C."/>
            <person name="Pearson M."/>
            <person name="Poon T.W."/>
            <person name="Priest M."/>
            <person name="Roberts A."/>
            <person name="Saif S."/>
            <person name="Shea T."/>
            <person name="Sisk P."/>
            <person name="Sykes S."/>
            <person name="Wortman J."/>
            <person name="Nusbaum C."/>
            <person name="Birren B."/>
        </authorList>
    </citation>
    <scope>NUCLEOTIDE SEQUENCE [LARGE SCALE GENOMIC DNA]</scope>
    <source>
        <strain evidence="6">MINIMUS1</strain>
    </source>
</reference>
<organism evidence="5 6">
    <name type="scientific">Anopheles minimus</name>
    <dbReference type="NCBI Taxonomy" id="112268"/>
    <lineage>
        <taxon>Eukaryota</taxon>
        <taxon>Metazoa</taxon>
        <taxon>Ecdysozoa</taxon>
        <taxon>Arthropoda</taxon>
        <taxon>Hexapoda</taxon>
        <taxon>Insecta</taxon>
        <taxon>Pterygota</taxon>
        <taxon>Neoptera</taxon>
        <taxon>Endopterygota</taxon>
        <taxon>Diptera</taxon>
        <taxon>Nematocera</taxon>
        <taxon>Culicoidea</taxon>
        <taxon>Culicidae</taxon>
        <taxon>Anophelinae</taxon>
        <taxon>Anopheles</taxon>
    </lineage>
</organism>
<evidence type="ECO:0000259" key="4">
    <source>
        <dbReference type="Pfam" id="PF08698"/>
    </source>
</evidence>
<dbReference type="AlphaFoldDB" id="A0A182VU44"/>
<proteinExistence type="predicted"/>
<evidence type="ECO:0000313" key="6">
    <source>
        <dbReference type="Proteomes" id="UP000075920"/>
    </source>
</evidence>
<feature type="region of interest" description="Disordered" evidence="3">
    <location>
        <begin position="253"/>
        <end position="278"/>
    </location>
</feature>
<name>A0A182VU44_9DIPT</name>
<dbReference type="GO" id="GO:0006396">
    <property type="term" value="P:RNA processing"/>
    <property type="evidence" value="ECO:0007669"/>
    <property type="project" value="TreeGrafter"/>
</dbReference>
<evidence type="ECO:0000313" key="5">
    <source>
        <dbReference type="EnsemblMetazoa" id="AMIN001587-PA"/>
    </source>
</evidence>
<evidence type="ECO:0000256" key="1">
    <source>
        <dbReference type="ARBA" id="ARBA00004604"/>
    </source>
</evidence>
<dbReference type="GO" id="GO:0005730">
    <property type="term" value="C:nucleolus"/>
    <property type="evidence" value="ECO:0007669"/>
    <property type="project" value="UniProtKB-SubCell"/>
</dbReference>
<dbReference type="STRING" id="112268.A0A182VU44"/>
<reference evidence="5" key="2">
    <citation type="submission" date="2020-05" db="UniProtKB">
        <authorList>
            <consortium name="EnsemblMetazoa"/>
        </authorList>
    </citation>
    <scope>IDENTIFICATION</scope>
    <source>
        <strain evidence="5">MINIMUS1</strain>
    </source>
</reference>
<accession>A0A182VU44</accession>
<keyword evidence="2" id="KW-0539">Nucleus</keyword>
<dbReference type="EnsemblMetazoa" id="AMIN001587-RA">
    <property type="protein sequence ID" value="AMIN001587-PA"/>
    <property type="gene ID" value="AMIN001587"/>
</dbReference>
<dbReference type="InterPro" id="IPR014810">
    <property type="entry name" value="Fcf2_C"/>
</dbReference>
<feature type="compositionally biased region" description="Basic residues" evidence="3">
    <location>
        <begin position="256"/>
        <end position="278"/>
    </location>
</feature>
<dbReference type="Proteomes" id="UP000075920">
    <property type="component" value="Unassembled WGS sequence"/>
</dbReference>
<evidence type="ECO:0000256" key="2">
    <source>
        <dbReference type="ARBA" id="ARBA00023242"/>
    </source>
</evidence>
<keyword evidence="6" id="KW-1185">Reference proteome</keyword>
<dbReference type="PANTHER" id="PTHR21686:SF12">
    <property type="entry name" value="DEOXYNUCLEOTIDYLTRANSFERASE TERMINAL-INTERACTING PROTEIN 2"/>
    <property type="match status" value="1"/>
</dbReference>
<feature type="domain" description="Fcf2 pre-rRNA processing C-terminal" evidence="4">
    <location>
        <begin position="154"/>
        <end position="248"/>
    </location>
</feature>
<comment type="subcellular location">
    <subcellularLocation>
        <location evidence="1">Nucleus</location>
        <location evidence="1">Nucleolus</location>
    </subcellularLocation>
</comment>
<dbReference type="VEuPathDB" id="VectorBase:AMIN001587"/>
<dbReference type="InterPro" id="IPR039883">
    <property type="entry name" value="Fcf2/DNTTIP2"/>
</dbReference>